<feature type="region of interest" description="Disordered" evidence="1">
    <location>
        <begin position="159"/>
        <end position="190"/>
    </location>
</feature>
<evidence type="ECO:0000313" key="2">
    <source>
        <dbReference type="EMBL" id="EFF82133.1"/>
    </source>
</evidence>
<dbReference type="EC" id="1.18.6.1" evidence="2"/>
<sequence length="347" mass="39669">MTLPKPPIQNNIDLRSFEFMPLDVVRFRDSDFTALVEAEAFRSGFLLMCASWHQVPAGSLPNDDRILSNLAGFGRVVKEWEKFKDEALHGWVLCDDNRYYHPVVCEKALESWNSKQEYNYKKFSERLRKANGKLDERNQVVIPSFDIWIDAGMPDSWSNNSNTKKLDDSSNSQDQNNNHLDDSNNVPQEFQNHSVGIPLENALKGTEHNGQGQVRDNINTHTQSASENQKSQSEESEPWKPDSEILLNVIRQSVGAQAEQVIAMSDYDFHLGNFNAHWENKADLTENQRTRKFAQWLILEFKKIKPSGQQKPSNKTNTVVSRNVNDAWGEPEDYAPAVDDIDLEGML</sequence>
<dbReference type="GO" id="GO:0016163">
    <property type="term" value="F:nitrogenase activity"/>
    <property type="evidence" value="ECO:0007669"/>
    <property type="project" value="UniProtKB-EC"/>
</dbReference>
<proteinExistence type="predicted"/>
<evidence type="ECO:0000256" key="1">
    <source>
        <dbReference type="SAM" id="MobiDB-lite"/>
    </source>
</evidence>
<organism evidence="2 3">
    <name type="scientific">Acinetobacter haemolyticus ATCC 19194</name>
    <dbReference type="NCBI Taxonomy" id="707232"/>
    <lineage>
        <taxon>Bacteria</taxon>
        <taxon>Pseudomonadati</taxon>
        <taxon>Pseudomonadota</taxon>
        <taxon>Gammaproteobacteria</taxon>
        <taxon>Moraxellales</taxon>
        <taxon>Moraxellaceae</taxon>
        <taxon>Acinetobacter</taxon>
    </lineage>
</organism>
<name>D4XRS3_ACIHA</name>
<dbReference type="EMBL" id="ADMT01000188">
    <property type="protein sequence ID" value="EFF82133.1"/>
    <property type="molecule type" value="Genomic_DNA"/>
</dbReference>
<gene>
    <name evidence="2" type="primary">nifK</name>
    <name evidence="2" type="ORF">HMP0015_2415</name>
</gene>
<evidence type="ECO:0000313" key="3">
    <source>
        <dbReference type="Proteomes" id="UP000003085"/>
    </source>
</evidence>
<dbReference type="Proteomes" id="UP000003085">
    <property type="component" value="Unassembled WGS sequence"/>
</dbReference>
<dbReference type="HOGENOM" id="CLU_846295_0_0_6"/>
<comment type="caution">
    <text evidence="2">The sequence shown here is derived from an EMBL/GenBank/DDBJ whole genome shotgun (WGS) entry which is preliminary data.</text>
</comment>
<feature type="compositionally biased region" description="Low complexity" evidence="1">
    <location>
        <begin position="169"/>
        <end position="178"/>
    </location>
</feature>
<dbReference type="RefSeq" id="WP_004639730.1">
    <property type="nucleotide sequence ID" value="NZ_GG770435.1"/>
</dbReference>
<accession>D4XRS3</accession>
<keyword evidence="2" id="KW-0560">Oxidoreductase</keyword>
<dbReference type="AlphaFoldDB" id="D4XRS3"/>
<reference evidence="3" key="1">
    <citation type="submission" date="2010-03" db="EMBL/GenBank/DDBJ databases">
        <title>Complete sequence of Mobiluncus curtisii ATCC 43063.</title>
        <authorList>
            <person name="Muzny D."/>
            <person name="Qin X."/>
            <person name="Deng J."/>
            <person name="Jiang H."/>
            <person name="Liu Y."/>
            <person name="Qu J."/>
            <person name="Song X.-Z."/>
            <person name="Zhang L."/>
            <person name="Thornton R."/>
            <person name="Coyle M."/>
            <person name="Francisco L."/>
            <person name="Jackson L."/>
            <person name="Javaid M."/>
            <person name="Korchina V."/>
            <person name="Kovar C."/>
            <person name="Mata R."/>
            <person name="Mathew T."/>
            <person name="Ngo R."/>
            <person name="Nguyen L."/>
            <person name="Nguyen N."/>
            <person name="Okwuonu G."/>
            <person name="Ongeri F."/>
            <person name="Pham C."/>
            <person name="Simmons D."/>
            <person name="Wilczek-Boney K."/>
            <person name="Hale W."/>
            <person name="Jakkamsetti A."/>
            <person name="Pham P."/>
            <person name="Ruth R."/>
            <person name="San Lucas F."/>
            <person name="Warren J."/>
            <person name="Zhang J."/>
            <person name="Zhao Z."/>
            <person name="Zhou C."/>
            <person name="Zhu D."/>
            <person name="Lee S."/>
            <person name="Bess C."/>
            <person name="Blankenburg K."/>
            <person name="Forbes L."/>
            <person name="Fu Q."/>
            <person name="Gubbala S."/>
            <person name="Hirani K."/>
            <person name="Jayaseelan J.C."/>
            <person name="Lara F."/>
            <person name="Munidasa M."/>
            <person name="Palculict T."/>
            <person name="Patil S."/>
            <person name="Pu L.-L."/>
            <person name="Saada N."/>
            <person name="Tang L."/>
            <person name="Weissenberger G."/>
            <person name="Zhu Y."/>
            <person name="Hemphill L."/>
            <person name="Shang Y."/>
            <person name="Youmans B."/>
            <person name="Ayvaz T."/>
            <person name="Ross M."/>
            <person name="Santibanez J."/>
            <person name="Aqrawi P."/>
            <person name="Gross S."/>
            <person name="Joshi V."/>
            <person name="Fowler G."/>
            <person name="Nazareth L."/>
            <person name="Reid J."/>
            <person name="Worley K."/>
            <person name="Petrosino J."/>
            <person name="Highlander S."/>
            <person name="Gibbs R."/>
            <person name="Gibbs R."/>
        </authorList>
    </citation>
    <scope>NUCLEOTIDE SEQUENCE [LARGE SCALE GENOMIC DNA]</scope>
    <source>
        <strain evidence="3">ATCC 19194</strain>
    </source>
</reference>
<protein>
    <submittedName>
        <fullName evidence="2">Nitrogenase molybdenum-iron protein, beta subunit</fullName>
        <ecNumber evidence="2">1.18.6.1</ecNumber>
    </submittedName>
</protein>